<dbReference type="EMBL" id="RRYP01014726">
    <property type="protein sequence ID" value="TNV75835.1"/>
    <property type="molecule type" value="Genomic_DNA"/>
</dbReference>
<name>A0A8J8NKD1_HALGN</name>
<accession>A0A8J8NKD1</accession>
<protein>
    <submittedName>
        <fullName evidence="1">Uncharacterized protein</fullName>
    </submittedName>
</protein>
<keyword evidence="2" id="KW-1185">Reference proteome</keyword>
<reference evidence="1" key="1">
    <citation type="submission" date="2019-06" db="EMBL/GenBank/DDBJ databases">
        <authorList>
            <person name="Zheng W."/>
        </authorList>
    </citation>
    <scope>NUCLEOTIDE SEQUENCE</scope>
    <source>
        <strain evidence="1">QDHG01</strain>
    </source>
</reference>
<proteinExistence type="predicted"/>
<sequence>MVESLPYEEIEQLQLFVQSEMSSEGSFVIDDPFYKLVIQAILTLGSRINVEKVDHDLPLKESHFLKSLQAYSGLSLGQLDSLCTILSSPDTLIEQKTLDQEILSSSSSLKSAHCLDRQSFDQRQGNLSNEYLVVRLLNYIKSRPVCGQTDIEIFK</sequence>
<comment type="caution">
    <text evidence="1">The sequence shown here is derived from an EMBL/GenBank/DDBJ whole genome shotgun (WGS) entry which is preliminary data.</text>
</comment>
<evidence type="ECO:0000313" key="2">
    <source>
        <dbReference type="Proteomes" id="UP000785679"/>
    </source>
</evidence>
<organism evidence="1 2">
    <name type="scientific">Halteria grandinella</name>
    <dbReference type="NCBI Taxonomy" id="5974"/>
    <lineage>
        <taxon>Eukaryota</taxon>
        <taxon>Sar</taxon>
        <taxon>Alveolata</taxon>
        <taxon>Ciliophora</taxon>
        <taxon>Intramacronucleata</taxon>
        <taxon>Spirotrichea</taxon>
        <taxon>Stichotrichia</taxon>
        <taxon>Sporadotrichida</taxon>
        <taxon>Halteriidae</taxon>
        <taxon>Halteria</taxon>
    </lineage>
</organism>
<dbReference type="AlphaFoldDB" id="A0A8J8NKD1"/>
<dbReference type="Proteomes" id="UP000785679">
    <property type="component" value="Unassembled WGS sequence"/>
</dbReference>
<evidence type="ECO:0000313" key="1">
    <source>
        <dbReference type="EMBL" id="TNV75835.1"/>
    </source>
</evidence>
<gene>
    <name evidence="1" type="ORF">FGO68_gene834</name>
</gene>